<evidence type="ECO:0000313" key="1">
    <source>
        <dbReference type="EMBL" id="DBA55496.1"/>
    </source>
</evidence>
<proteinExistence type="predicted"/>
<reference evidence="1" key="1">
    <citation type="journal article" date="2023" name="Microbiome">
        <title>Phages are unrecognized players in the ecology of the oral pathogen Porphyromonas gingivalis.</title>
        <authorList>
            <person name="Matrishin C.B."/>
            <person name="Haase E.M."/>
            <person name="Dewhirst F.E."/>
            <person name="Mark Welch J.L."/>
            <person name="Miranda-Sanchez F."/>
            <person name="Chen T."/>
            <person name="MacFarland D.C."/>
            <person name="Kauffman K.M."/>
        </authorList>
    </citation>
    <scope>NUCLEOTIDE SEQUENCE</scope>
</reference>
<accession>A0AAT9J8I1</accession>
<organism evidence="1">
    <name type="scientific">Porphyromonas phage phage019a_ATCC49417</name>
    <dbReference type="NCBI Taxonomy" id="3154109"/>
    <lineage>
        <taxon>Viruses</taxon>
    </lineage>
</organism>
<dbReference type="EMBL" id="BK068100">
    <property type="protein sequence ID" value="DBA55496.1"/>
    <property type="molecule type" value="Genomic_DNA"/>
</dbReference>
<reference evidence="1" key="2">
    <citation type="submission" date="2024-05" db="EMBL/GenBank/DDBJ databases">
        <authorList>
            <person name="Matrishin C.B."/>
            <person name="Kauffman K.M."/>
        </authorList>
    </citation>
    <scope>NUCLEOTIDE SEQUENCE</scope>
</reference>
<name>A0AAT9J8I1_9VIRU</name>
<protein>
    <submittedName>
        <fullName evidence="1">Uncharacterized protein</fullName>
    </submittedName>
</protein>
<sequence length="51" mass="6127">MQRKQIIEQAGVQPWNFCLGSWSRMLTTRRDLLSATEELRIYLIDLFRDVK</sequence>